<comment type="cofactor">
    <cofactor evidence="2">
        <name>Zn(2+)</name>
        <dbReference type="ChEBI" id="CHEBI:29105"/>
    </cofactor>
</comment>
<evidence type="ECO:0000256" key="7">
    <source>
        <dbReference type="ARBA" id="ARBA00023004"/>
    </source>
</evidence>
<dbReference type="Gene3D" id="3.20.20.70">
    <property type="entry name" value="Aldolase class I"/>
    <property type="match status" value="1"/>
</dbReference>
<accession>A0A2H0TEY6</accession>
<comment type="cofactor">
    <cofactor evidence="3">
        <name>Fe(2+)</name>
        <dbReference type="ChEBI" id="CHEBI:29033"/>
    </cofactor>
</comment>
<evidence type="ECO:0000256" key="10">
    <source>
        <dbReference type="ARBA" id="ARBA00023277"/>
    </source>
</evidence>
<comment type="caution">
    <text evidence="11">The sequence shown here is derived from an EMBL/GenBank/DDBJ whole genome shotgun (WGS) entry which is preliminary data.</text>
</comment>
<evidence type="ECO:0008006" key="13">
    <source>
        <dbReference type="Google" id="ProtNLM"/>
    </source>
</evidence>
<dbReference type="AlphaFoldDB" id="A0A2H0TEY6"/>
<dbReference type="InterPro" id="IPR013785">
    <property type="entry name" value="Aldolase_TIM"/>
</dbReference>
<evidence type="ECO:0000313" key="11">
    <source>
        <dbReference type="EMBL" id="PIR70128.1"/>
    </source>
</evidence>
<dbReference type="EMBL" id="PFCN01000035">
    <property type="protein sequence ID" value="PIR70128.1"/>
    <property type="molecule type" value="Genomic_DNA"/>
</dbReference>
<comment type="subunit">
    <text evidence="4">Homodimer.</text>
</comment>
<dbReference type="GO" id="GO:0006091">
    <property type="term" value="P:generation of precursor metabolites and energy"/>
    <property type="evidence" value="ECO:0007669"/>
    <property type="project" value="UniProtKB-ARBA"/>
</dbReference>
<reference evidence="12" key="1">
    <citation type="submission" date="2017-09" db="EMBL/GenBank/DDBJ databases">
        <title>Depth-based differentiation of microbial function through sediment-hosted aquifers and enrichment of novel symbionts in the deep terrestrial subsurface.</title>
        <authorList>
            <person name="Probst A.J."/>
            <person name="Ladd B."/>
            <person name="Jarett J.K."/>
            <person name="Geller-Mcgrath D.E."/>
            <person name="Sieber C.M.K."/>
            <person name="Emerson J.B."/>
            <person name="Anantharaman K."/>
            <person name="Thomas B.C."/>
            <person name="Malmstrom R."/>
            <person name="Stieglmeier M."/>
            <person name="Klingl A."/>
            <person name="Woyke T."/>
            <person name="Ryan C.M."/>
            <person name="Banfield J.F."/>
        </authorList>
    </citation>
    <scope>NUCLEOTIDE SEQUENCE [LARGE SCALE GENOMIC DNA]</scope>
</reference>
<dbReference type="InterPro" id="IPR000056">
    <property type="entry name" value="Ribul_P_3_epim-like"/>
</dbReference>
<dbReference type="PANTHER" id="PTHR11749">
    <property type="entry name" value="RIBULOSE-5-PHOSPHATE-3-EPIMERASE"/>
    <property type="match status" value="1"/>
</dbReference>
<dbReference type="GO" id="GO:0016857">
    <property type="term" value="F:racemase and epimerase activity, acting on carbohydrates and derivatives"/>
    <property type="evidence" value="ECO:0007669"/>
    <property type="project" value="InterPro"/>
</dbReference>
<protein>
    <recommendedName>
        <fullName evidence="13">Ribulose-phosphate 3-epimerase</fullName>
    </recommendedName>
</protein>
<evidence type="ECO:0000256" key="8">
    <source>
        <dbReference type="ARBA" id="ARBA00023211"/>
    </source>
</evidence>
<dbReference type="SUPFAM" id="SSF51366">
    <property type="entry name" value="Ribulose-phoshate binding barrel"/>
    <property type="match status" value="1"/>
</dbReference>
<evidence type="ECO:0000256" key="2">
    <source>
        <dbReference type="ARBA" id="ARBA00001947"/>
    </source>
</evidence>
<evidence type="ECO:0000256" key="9">
    <source>
        <dbReference type="ARBA" id="ARBA00023235"/>
    </source>
</evidence>
<sequence>MSEIIPAINVENIDDLKNKIKLIEPYAKRVHIDVADGTFTPNTLWHQARDLMNIETSLEFEVHLMITDVSRRIQEWMLGNVKKITFHLEAESEDAHVLLKHIKDGGKEAGLGILPNTPWEVLGPYAKEADSFLLLAVNPGFSGQKMRENTVDKISRLHASYPNFVIGVDGGVNAETAKSLADAGANYLMAASAIFGQNDIKKALDNLNALVKSA</sequence>
<keyword evidence="10" id="KW-0119">Carbohydrate metabolism</keyword>
<evidence type="ECO:0000256" key="1">
    <source>
        <dbReference type="ARBA" id="ARBA00001936"/>
    </source>
</evidence>
<keyword evidence="7" id="KW-0408">Iron</keyword>
<evidence type="ECO:0000256" key="6">
    <source>
        <dbReference type="ARBA" id="ARBA00022833"/>
    </source>
</evidence>
<dbReference type="Pfam" id="PF00834">
    <property type="entry name" value="Ribul_P_3_epim"/>
    <property type="match status" value="1"/>
</dbReference>
<dbReference type="Proteomes" id="UP000229383">
    <property type="component" value="Unassembled WGS sequence"/>
</dbReference>
<keyword evidence="8" id="KW-0464">Manganese</keyword>
<dbReference type="GO" id="GO:0046872">
    <property type="term" value="F:metal ion binding"/>
    <property type="evidence" value="ECO:0007669"/>
    <property type="project" value="UniProtKB-KW"/>
</dbReference>
<dbReference type="GO" id="GO:0046496">
    <property type="term" value="P:nicotinamide nucleotide metabolic process"/>
    <property type="evidence" value="ECO:0007669"/>
    <property type="project" value="UniProtKB-ARBA"/>
</dbReference>
<keyword evidence="6" id="KW-0862">Zinc</keyword>
<comment type="cofactor">
    <cofactor evidence="1">
        <name>Mn(2+)</name>
        <dbReference type="ChEBI" id="CHEBI:29035"/>
    </cofactor>
</comment>
<dbReference type="InterPro" id="IPR011060">
    <property type="entry name" value="RibuloseP-bd_barrel"/>
</dbReference>
<gene>
    <name evidence="11" type="ORF">COU46_03175</name>
</gene>
<evidence type="ECO:0000313" key="12">
    <source>
        <dbReference type="Proteomes" id="UP000229383"/>
    </source>
</evidence>
<evidence type="ECO:0000256" key="3">
    <source>
        <dbReference type="ARBA" id="ARBA00001954"/>
    </source>
</evidence>
<organism evidence="11 12">
    <name type="scientific">Candidatus Niyogibacteria bacterium CG10_big_fil_rev_8_21_14_0_10_42_19</name>
    <dbReference type="NCBI Taxonomy" id="1974725"/>
    <lineage>
        <taxon>Bacteria</taxon>
        <taxon>Candidatus Niyogiibacteriota</taxon>
    </lineage>
</organism>
<keyword evidence="9" id="KW-0413">Isomerase</keyword>
<dbReference type="GO" id="GO:0005975">
    <property type="term" value="P:carbohydrate metabolic process"/>
    <property type="evidence" value="ECO:0007669"/>
    <property type="project" value="InterPro"/>
</dbReference>
<dbReference type="GO" id="GO:0006163">
    <property type="term" value="P:purine nucleotide metabolic process"/>
    <property type="evidence" value="ECO:0007669"/>
    <property type="project" value="UniProtKB-ARBA"/>
</dbReference>
<evidence type="ECO:0000256" key="5">
    <source>
        <dbReference type="ARBA" id="ARBA00022723"/>
    </source>
</evidence>
<name>A0A2H0TEY6_9BACT</name>
<evidence type="ECO:0000256" key="4">
    <source>
        <dbReference type="ARBA" id="ARBA00011738"/>
    </source>
</evidence>
<proteinExistence type="predicted"/>
<keyword evidence="5" id="KW-0479">Metal-binding</keyword>
<dbReference type="GO" id="GO:1901135">
    <property type="term" value="P:carbohydrate derivative metabolic process"/>
    <property type="evidence" value="ECO:0007669"/>
    <property type="project" value="UniProtKB-ARBA"/>
</dbReference>
<dbReference type="FunFam" id="3.20.20.70:FF:000191">
    <property type="entry name" value="ribulose-phosphate 3-epimerase isoform X2"/>
    <property type="match status" value="1"/>
</dbReference>